<protein>
    <submittedName>
        <fullName evidence="2">Uncharacterized protein</fullName>
    </submittedName>
</protein>
<feature type="region of interest" description="Disordered" evidence="1">
    <location>
        <begin position="41"/>
        <end position="64"/>
    </location>
</feature>
<sequence length="64" mass="7258">MSRHETYEKDNGLRRNYITVKTARQLGHFRAISRPFSPLTASETHSVRLRASEGSIMGMPPRTG</sequence>
<name>A0A7L9MF39_BRUSS</name>
<accession>A0A7L9MF39</accession>
<evidence type="ECO:0000256" key="1">
    <source>
        <dbReference type="SAM" id="MobiDB-lite"/>
    </source>
</evidence>
<dbReference type="Proteomes" id="UP000593625">
    <property type="component" value="Chromosome II"/>
</dbReference>
<dbReference type="AlphaFoldDB" id="A0A7L9MF39"/>
<evidence type="ECO:0000313" key="2">
    <source>
        <dbReference type="EMBL" id="QOK65181.1"/>
    </source>
</evidence>
<dbReference type="RefSeq" id="WP_002972115.1">
    <property type="nucleotide sequence ID" value="NZ_CP054956.1"/>
</dbReference>
<reference evidence="2 3" key="1">
    <citation type="submission" date="2020-06" db="EMBL/GenBank/DDBJ databases">
        <title>New insights into brucella suis CRO type strains.</title>
        <authorList>
            <person name="Duvnjak S."/>
            <person name="Pavlinec Z."/>
            <person name="Vaser R."/>
            <person name="Sikic M."/>
            <person name="Kizanovic K."/>
            <person name="Spicic S."/>
        </authorList>
    </citation>
    <scope>NUCLEOTIDE SEQUENCE [LARGE SCALE GENOMIC DNA]</scope>
    <source>
        <strain evidence="2 3">CVI_72</strain>
    </source>
</reference>
<gene>
    <name evidence="2" type="ORF">HUZ30_10485</name>
</gene>
<dbReference type="GeneID" id="93014878"/>
<dbReference type="EMBL" id="CP054956">
    <property type="protein sequence ID" value="QOK65181.1"/>
    <property type="molecule type" value="Genomic_DNA"/>
</dbReference>
<proteinExistence type="predicted"/>
<organism evidence="2 3">
    <name type="scientific">Brucella suis bv. 4</name>
    <dbReference type="NCBI Taxonomy" id="1567501"/>
    <lineage>
        <taxon>Bacteria</taxon>
        <taxon>Pseudomonadati</taxon>
        <taxon>Pseudomonadota</taxon>
        <taxon>Alphaproteobacteria</taxon>
        <taxon>Hyphomicrobiales</taxon>
        <taxon>Brucellaceae</taxon>
        <taxon>Brucella/Ochrobactrum group</taxon>
        <taxon>Brucella</taxon>
    </lineage>
</organism>
<evidence type="ECO:0000313" key="3">
    <source>
        <dbReference type="Proteomes" id="UP000593625"/>
    </source>
</evidence>